<keyword evidence="1" id="KW-0812">Transmembrane</keyword>
<accession>A0A3S9SYV6</accession>
<evidence type="ECO:0000256" key="1">
    <source>
        <dbReference type="SAM" id="Phobius"/>
    </source>
</evidence>
<feature type="chain" id="PRO_5039267120" evidence="2">
    <location>
        <begin position="20"/>
        <end position="193"/>
    </location>
</feature>
<keyword evidence="1" id="KW-0472">Membrane</keyword>
<reference evidence="3 4" key="1">
    <citation type="submission" date="2016-07" db="EMBL/GenBank/DDBJ databases">
        <title>Genome and transcriptome analysis of iron-reducing fermentative bacteria Anoxybacter fermentans.</title>
        <authorList>
            <person name="Zeng X."/>
            <person name="Shao Z."/>
        </authorList>
    </citation>
    <scope>NUCLEOTIDE SEQUENCE [LARGE SCALE GENOMIC DNA]</scope>
    <source>
        <strain evidence="3 4">DY22613</strain>
    </source>
</reference>
<keyword evidence="4" id="KW-1185">Reference proteome</keyword>
<protein>
    <submittedName>
        <fullName evidence="3">Uncharacterized protein</fullName>
    </submittedName>
</protein>
<keyword evidence="1" id="KW-1133">Transmembrane helix</keyword>
<name>A0A3S9SYV6_9FIRM</name>
<dbReference type="Proteomes" id="UP000267250">
    <property type="component" value="Chromosome"/>
</dbReference>
<dbReference type="AlphaFoldDB" id="A0A3S9SYV6"/>
<evidence type="ECO:0000313" key="4">
    <source>
        <dbReference type="Proteomes" id="UP000267250"/>
    </source>
</evidence>
<organism evidence="3 4">
    <name type="scientific">Anoxybacter fermentans</name>
    <dbReference type="NCBI Taxonomy" id="1323375"/>
    <lineage>
        <taxon>Bacteria</taxon>
        <taxon>Bacillati</taxon>
        <taxon>Bacillota</taxon>
        <taxon>Clostridia</taxon>
        <taxon>Halanaerobiales</taxon>
        <taxon>Anoxybacter</taxon>
    </lineage>
</organism>
<dbReference type="KEGG" id="aft:BBF96_08850"/>
<dbReference type="EMBL" id="CP016379">
    <property type="protein sequence ID" value="AZR73481.1"/>
    <property type="molecule type" value="Genomic_DNA"/>
</dbReference>
<feature type="transmembrane region" description="Helical" evidence="1">
    <location>
        <begin position="164"/>
        <end position="182"/>
    </location>
</feature>
<feature type="signal peptide" evidence="2">
    <location>
        <begin position="1"/>
        <end position="19"/>
    </location>
</feature>
<feature type="transmembrane region" description="Helical" evidence="1">
    <location>
        <begin position="139"/>
        <end position="158"/>
    </location>
</feature>
<sequence length="193" mass="23216">MKKYIIIILSLLISNYCFADDVEPFEVIKQFEMILKSNNLDETIDLVVVDKELRSNIYKFLKKYIVLKYNYSIERIKKINTNNYKIELKNELHFRKKNGFIKHILIFNSTFILSRTSYNSAFKIKVSDFFDEIYFTEKTGYFLLTFIIVIPAAIHAMFHKKKKWVYIIFLFNLIGVILYYMYEIKKSNKNNKS</sequence>
<evidence type="ECO:0000256" key="2">
    <source>
        <dbReference type="SAM" id="SignalP"/>
    </source>
</evidence>
<gene>
    <name evidence="3" type="ORF">BBF96_08850</name>
</gene>
<evidence type="ECO:0000313" key="3">
    <source>
        <dbReference type="EMBL" id="AZR73481.1"/>
    </source>
</evidence>
<dbReference type="RefSeq" id="WP_127016822.1">
    <property type="nucleotide sequence ID" value="NZ_CP016379.1"/>
</dbReference>
<keyword evidence="2" id="KW-0732">Signal</keyword>
<proteinExistence type="predicted"/>